<reference evidence="2 3" key="1">
    <citation type="submission" date="2019-04" db="EMBL/GenBank/DDBJ databases">
        <title>Cohnella sp. nov., isolated from soil.</title>
        <authorList>
            <person name="Kim W."/>
        </authorList>
    </citation>
    <scope>NUCLEOTIDE SEQUENCE [LARGE SCALE GENOMIC DNA]</scope>
    <source>
        <strain evidence="2 3">CAU 1483</strain>
    </source>
</reference>
<dbReference type="InterPro" id="IPR000780">
    <property type="entry name" value="CheR_MeTrfase"/>
</dbReference>
<organism evidence="2 3">
    <name type="scientific">Cohnella pontilimi</name>
    <dbReference type="NCBI Taxonomy" id="2564100"/>
    <lineage>
        <taxon>Bacteria</taxon>
        <taxon>Bacillati</taxon>
        <taxon>Bacillota</taxon>
        <taxon>Bacilli</taxon>
        <taxon>Bacillales</taxon>
        <taxon>Paenibacillaceae</taxon>
        <taxon>Cohnella</taxon>
    </lineage>
</organism>
<dbReference type="Pfam" id="PF01739">
    <property type="entry name" value="CheR"/>
    <property type="match status" value="1"/>
</dbReference>
<dbReference type="SUPFAM" id="SSF53335">
    <property type="entry name" value="S-adenosyl-L-methionine-dependent methyltransferases"/>
    <property type="match status" value="1"/>
</dbReference>
<dbReference type="OrthoDB" id="9816309at2"/>
<accession>A0A4V5LS86</accession>
<keyword evidence="2" id="KW-0808">Transferase</keyword>
<dbReference type="PANTHER" id="PTHR24422">
    <property type="entry name" value="CHEMOTAXIS PROTEIN METHYLTRANSFERASE"/>
    <property type="match status" value="1"/>
</dbReference>
<dbReference type="SUPFAM" id="SSF47757">
    <property type="entry name" value="Chemotaxis receptor methyltransferase CheR, N-terminal domain"/>
    <property type="match status" value="1"/>
</dbReference>
<dbReference type="InterPro" id="IPR022641">
    <property type="entry name" value="CheR_N"/>
</dbReference>
<keyword evidence="3" id="KW-1185">Reference proteome</keyword>
<dbReference type="SMART" id="SM00138">
    <property type="entry name" value="MeTrc"/>
    <property type="match status" value="1"/>
</dbReference>
<evidence type="ECO:0000259" key="1">
    <source>
        <dbReference type="PROSITE" id="PS50123"/>
    </source>
</evidence>
<dbReference type="Gene3D" id="3.40.50.150">
    <property type="entry name" value="Vaccinia Virus protein VP39"/>
    <property type="match status" value="1"/>
</dbReference>
<dbReference type="GO" id="GO:0008757">
    <property type="term" value="F:S-adenosylmethionine-dependent methyltransferase activity"/>
    <property type="evidence" value="ECO:0007669"/>
    <property type="project" value="InterPro"/>
</dbReference>
<protein>
    <submittedName>
        <fullName evidence="2">Protein-glutamate O-methyltransferase CheR</fullName>
    </submittedName>
</protein>
<dbReference type="PANTHER" id="PTHR24422:SF8">
    <property type="entry name" value="CHEMOTAXIS PROTEIN"/>
    <property type="match status" value="1"/>
</dbReference>
<dbReference type="GO" id="GO:0032259">
    <property type="term" value="P:methylation"/>
    <property type="evidence" value="ECO:0007669"/>
    <property type="project" value="UniProtKB-KW"/>
</dbReference>
<keyword evidence="2" id="KW-0489">Methyltransferase</keyword>
<dbReference type="RefSeq" id="WP_136777394.1">
    <property type="nucleotide sequence ID" value="NZ_SUPK01000004.1"/>
</dbReference>
<dbReference type="InterPro" id="IPR050903">
    <property type="entry name" value="Bact_Chemotaxis_MeTrfase"/>
</dbReference>
<dbReference type="AlphaFoldDB" id="A0A4V5LS86"/>
<dbReference type="InterPro" id="IPR029063">
    <property type="entry name" value="SAM-dependent_MTases_sf"/>
</dbReference>
<dbReference type="InterPro" id="IPR022642">
    <property type="entry name" value="CheR_C"/>
</dbReference>
<evidence type="ECO:0000313" key="2">
    <source>
        <dbReference type="EMBL" id="TJY42139.1"/>
    </source>
</evidence>
<proteinExistence type="predicted"/>
<comment type="caution">
    <text evidence="2">The sequence shown here is derived from an EMBL/GenBank/DDBJ whole genome shotgun (WGS) entry which is preliminary data.</text>
</comment>
<gene>
    <name evidence="2" type="ORF">E5161_09000</name>
</gene>
<feature type="domain" description="CheR-type methyltransferase" evidence="1">
    <location>
        <begin position="22"/>
        <end position="278"/>
    </location>
</feature>
<dbReference type="PROSITE" id="PS50123">
    <property type="entry name" value="CHER"/>
    <property type="match status" value="1"/>
</dbReference>
<sequence>MKEKLSNPELDKIEVMLLLEGIYRKYGYDFRKYAYASIKRRVLHRLQMEGLPTLSALQEQVLHDPLAFQRLLEDLMIPVTEMFRDPDAFLAFRQVVVPALRELPYIRIWHAGCSTGEEVYSTAIVLHEEGLLGKARIYATDISENALERAKSGVLPIERMKQYTQNYQKAGGKASFSEYYSSESGVVLLKPELRANLVFARHNLVTDRSFNEFHVIFCRNVMIYFEWPLRDQVQKLFYESLSDGGFLVLGNKESISFTPMADRYEVWNDPNRIYRKRK</sequence>
<dbReference type="PRINTS" id="PR00996">
    <property type="entry name" value="CHERMTFRASE"/>
</dbReference>
<name>A0A4V5LS86_9BACL</name>
<dbReference type="EMBL" id="SUPK01000004">
    <property type="protein sequence ID" value="TJY42139.1"/>
    <property type="molecule type" value="Genomic_DNA"/>
</dbReference>
<dbReference type="Pfam" id="PF03705">
    <property type="entry name" value="CheR_N"/>
    <property type="match status" value="1"/>
</dbReference>
<evidence type="ECO:0000313" key="3">
    <source>
        <dbReference type="Proteomes" id="UP000309673"/>
    </source>
</evidence>
<dbReference type="Proteomes" id="UP000309673">
    <property type="component" value="Unassembled WGS sequence"/>
</dbReference>